<keyword evidence="1" id="KW-0732">Signal</keyword>
<accession>A0AAQ3LGV8</accession>
<gene>
    <name evidence="2" type="ORF">RZN69_11220</name>
</gene>
<dbReference type="EMBL" id="CP136920">
    <property type="protein sequence ID" value="WOO43660.1"/>
    <property type="molecule type" value="Genomic_DNA"/>
</dbReference>
<feature type="signal peptide" evidence="1">
    <location>
        <begin position="1"/>
        <end position="27"/>
    </location>
</feature>
<dbReference type="RefSeq" id="WP_317836242.1">
    <property type="nucleotide sequence ID" value="NZ_CP136920.1"/>
</dbReference>
<feature type="chain" id="PRO_5042882831" evidence="1">
    <location>
        <begin position="28"/>
        <end position="888"/>
    </location>
</feature>
<protein>
    <submittedName>
        <fullName evidence="2">Uncharacterized protein</fullName>
    </submittedName>
</protein>
<evidence type="ECO:0000313" key="3">
    <source>
        <dbReference type="Proteomes" id="UP001304300"/>
    </source>
</evidence>
<proteinExistence type="predicted"/>
<dbReference type="Proteomes" id="UP001304300">
    <property type="component" value="Chromosome"/>
</dbReference>
<evidence type="ECO:0000313" key="2">
    <source>
        <dbReference type="EMBL" id="WOO43660.1"/>
    </source>
</evidence>
<reference evidence="2 3" key="1">
    <citation type="submission" date="2023-10" db="EMBL/GenBank/DDBJ databases">
        <title>Rubellicoccus peritrichatus gen. nov., sp. nov., isolated from an algae of coral reef tank.</title>
        <authorList>
            <person name="Luo J."/>
        </authorList>
    </citation>
    <scope>NUCLEOTIDE SEQUENCE [LARGE SCALE GENOMIC DNA]</scope>
    <source>
        <strain evidence="2 3">CR14</strain>
    </source>
</reference>
<name>A0AAQ3LGV8_9BACT</name>
<evidence type="ECO:0000256" key="1">
    <source>
        <dbReference type="SAM" id="SignalP"/>
    </source>
</evidence>
<sequence>MKSTTSVFTKTLTCIAISLAFATNAFSQDPPPATLLGVTSGNLDMDSSQGVNSYLGRSSGLYYGDRYYLFFNESDGTDPFKVKYGPAVYYGGTALDPDDGLSFLTYDNPTKLALPDYPVAADDDYNQYFIASGILNNNPYLFFVNTDTDHDVDAGGNTQFRYTRMSVPSNEGAPTFSAYNDIPTANYDSRDEIFDLAIAPIGDALQLFVSNESNVLNVIDVTENDESELDFSTSTLLLDTFNAQLQSIDACNATLSDSSDSAPLPTEVIAISAIGYDFSGNLEMAVYLWQPGITTADDMPQVVFSLPVWGSSYSLPRVRIAYGPATGTNAVNSLTVFYQVTQNPSTPLTYSAQIALPETFDISQPPELLSYGSDSGGTEYFWQELGTEWTPTAGTSWTVFNAMAPISGEANYQQLSQYLSYASFGGKSFGNAITSSVTMQLTPVNTNTQFVNTNQYTTLSVHDQFALAESWTLLGVVTGIPPFVSKQTGSTVTPILEINYSTEDSESNTISNQTSIGMSVGTDGKLIKASAGFKNTTLAATTTGESVSLSFAIQNVADSDGSYNYLSNQGLLIVSTPQIEQGLYAVQAYDGTDLGFNTLAQWFSGSDIVSFPFQLSDPNAEINNSIAPLRTFPVSDGDNTIASWPLLTDIEDWQNQPTTATTGLGALLYNGVQTIAASVNSASAETLSSSDLVTYTSTITNELNGTAGLASLFNFTGSISTTSTQTSIEQNATTFTWNYPLLPDSSPYSSFQIQPIIYNRDLSVDQPSWIPTVFESSDPWLLTWDVIDLVEKTGDGVNRYLGSFVADQPLEADGWRYYYDFKQWAFYLSDSPQWNYLNDFDSWVFASADSTPDNAFLYISETDTWLYSNALLYPWYYDYSDDTWKYAQ</sequence>
<dbReference type="AlphaFoldDB" id="A0AAQ3LGV8"/>
<keyword evidence="3" id="KW-1185">Reference proteome</keyword>
<organism evidence="2 3">
    <name type="scientific">Rubellicoccus peritrichatus</name>
    <dbReference type="NCBI Taxonomy" id="3080537"/>
    <lineage>
        <taxon>Bacteria</taxon>
        <taxon>Pseudomonadati</taxon>
        <taxon>Verrucomicrobiota</taxon>
        <taxon>Opitutia</taxon>
        <taxon>Puniceicoccales</taxon>
        <taxon>Cerasicoccaceae</taxon>
        <taxon>Rubellicoccus</taxon>
    </lineage>
</organism>
<dbReference type="KEGG" id="puo:RZN69_11220"/>